<dbReference type="AlphaFoldDB" id="A0A9P4YQH4"/>
<dbReference type="EMBL" id="JAANYQ010000013">
    <property type="protein sequence ID" value="KAF4121253.1"/>
    <property type="molecule type" value="Genomic_DNA"/>
</dbReference>
<comment type="subcellular location">
    <subcellularLocation>
        <location evidence="1">Endoplasmic reticulum membrane</location>
        <topology evidence="1">Peripheral membrane protein</topology>
    </subcellularLocation>
</comment>
<evidence type="ECO:0000313" key="11">
    <source>
        <dbReference type="Proteomes" id="UP000749293"/>
    </source>
</evidence>
<feature type="compositionally biased region" description="Low complexity" evidence="7">
    <location>
        <begin position="162"/>
        <end position="185"/>
    </location>
</feature>
<evidence type="ECO:0000256" key="6">
    <source>
        <dbReference type="ARBA" id="ARBA00023136"/>
    </source>
</evidence>
<evidence type="ECO:0000256" key="8">
    <source>
        <dbReference type="SAM" id="Phobius"/>
    </source>
</evidence>
<feature type="compositionally biased region" description="Basic and acidic residues" evidence="7">
    <location>
        <begin position="315"/>
        <end position="344"/>
    </location>
</feature>
<dbReference type="InterPro" id="IPR019383">
    <property type="entry name" value="Golgin_A_7/ERF4"/>
</dbReference>
<dbReference type="Proteomes" id="UP000749293">
    <property type="component" value="Unassembled WGS sequence"/>
</dbReference>
<dbReference type="GO" id="GO:0006612">
    <property type="term" value="P:protein targeting to membrane"/>
    <property type="evidence" value="ECO:0007669"/>
    <property type="project" value="TreeGrafter"/>
</dbReference>
<protein>
    <recommendedName>
        <fullName evidence="4">Ras modification protein ERF4</fullName>
    </recommendedName>
</protein>
<dbReference type="RefSeq" id="XP_035319905.1">
    <property type="nucleotide sequence ID" value="XM_035464195.1"/>
</dbReference>
<evidence type="ECO:0000256" key="1">
    <source>
        <dbReference type="ARBA" id="ARBA00004406"/>
    </source>
</evidence>
<comment type="subunit">
    <text evidence="3">Interacts with ERF2.</text>
</comment>
<evidence type="ECO:0000256" key="7">
    <source>
        <dbReference type="SAM" id="MobiDB-lite"/>
    </source>
</evidence>
<proteinExistence type="inferred from homology"/>
<accession>A0A9P4YQH4</accession>
<evidence type="ECO:0000256" key="4">
    <source>
        <dbReference type="ARBA" id="ARBA00018463"/>
    </source>
</evidence>
<name>A0A9P4YQH4_9HYPO</name>
<feature type="compositionally biased region" description="Polar residues" evidence="7">
    <location>
        <begin position="241"/>
        <end position="251"/>
    </location>
</feature>
<dbReference type="OrthoDB" id="5377273at2759"/>
<evidence type="ECO:0000259" key="9">
    <source>
        <dbReference type="Pfam" id="PF10256"/>
    </source>
</evidence>
<keyword evidence="8" id="KW-0812">Transmembrane</keyword>
<evidence type="ECO:0000256" key="5">
    <source>
        <dbReference type="ARBA" id="ARBA00022824"/>
    </source>
</evidence>
<feature type="compositionally biased region" description="Polar residues" evidence="7">
    <location>
        <begin position="552"/>
        <end position="564"/>
    </location>
</feature>
<organism evidence="10 11">
    <name type="scientific">Geosmithia morbida</name>
    <dbReference type="NCBI Taxonomy" id="1094350"/>
    <lineage>
        <taxon>Eukaryota</taxon>
        <taxon>Fungi</taxon>
        <taxon>Dikarya</taxon>
        <taxon>Ascomycota</taxon>
        <taxon>Pezizomycotina</taxon>
        <taxon>Sordariomycetes</taxon>
        <taxon>Hypocreomycetidae</taxon>
        <taxon>Hypocreales</taxon>
        <taxon>Bionectriaceae</taxon>
        <taxon>Geosmithia</taxon>
    </lineage>
</organism>
<feature type="compositionally biased region" description="Polar residues" evidence="7">
    <location>
        <begin position="347"/>
        <end position="363"/>
    </location>
</feature>
<feature type="compositionally biased region" description="Basic and acidic residues" evidence="7">
    <location>
        <begin position="252"/>
        <end position="262"/>
    </location>
</feature>
<dbReference type="InterPro" id="IPR051371">
    <property type="entry name" value="Ras_palmitoyltransferase"/>
</dbReference>
<dbReference type="PANTHER" id="PTHR13254">
    <property type="entry name" value="GOLGI AUTOANTIGEN, GOLGIN SUBFAMILY A, 7"/>
    <property type="match status" value="1"/>
</dbReference>
<feature type="compositionally biased region" description="Basic and acidic residues" evidence="7">
    <location>
        <begin position="287"/>
        <end position="300"/>
    </location>
</feature>
<sequence>MTRQSLQIPTTYPTVTFIFLVLLILIIITAIFSDNIWEANFGAIDNIATFSSFTLSPPHRQPRSRLRAGDCVLDIPTAPHAPQPSWSAVTSSAPVTVSRNRGPEAALDSQIVQPPSHVVLVQQRSTPAAADATAAAVAATAPSQRSFRKLAYIPRRSRRAPASRLWNPTNSTPRSPNPSAAAAPTHTQRKRRVSTPPPPSLPLEHPALDTSADAADPVGTGSADYPLLTLPQVFQLRNQNQELSHQRNSIQAERRASNDHRISLPSSVRASYDGKRSQGATPTVLEFPRELKDDDAHDDNAAAAASSSKDRKGKGKEPTMADVQDKDTGDAFSRDLERGPDGHGHYNRQSMTLDENPPRHSTVSAIGSAISSSDSSIMGEDVHADEDSWGPQHPCYPHLNPHVPPDSPAYISTRIIRIKRDWMIEGDLAPTFSNLYPEILDPAGLPEHEFRRIIETLNGELIPIFNPYSVRNIIDGLMGLVTGWLWDDFGLTMAKSRLEKLEGWIQAWNRDMRKTMGSQDGIMAPQIIGLRQSGYMTLDIQIPDPEIAAAPPSTSGEGHGSTTAAPVDPSPVSITV</sequence>
<keyword evidence="5" id="KW-0256">Endoplasmic reticulum</keyword>
<feature type="region of interest" description="Disordered" evidence="7">
    <location>
        <begin position="241"/>
        <end position="363"/>
    </location>
</feature>
<keyword evidence="11" id="KW-1185">Reference proteome</keyword>
<evidence type="ECO:0000256" key="2">
    <source>
        <dbReference type="ARBA" id="ARBA00007732"/>
    </source>
</evidence>
<keyword evidence="8" id="KW-1133">Transmembrane helix</keyword>
<keyword evidence="6 8" id="KW-0472">Membrane</keyword>
<feature type="region of interest" description="Disordered" evidence="7">
    <location>
        <begin position="546"/>
        <end position="576"/>
    </location>
</feature>
<dbReference type="PANTHER" id="PTHR13254:SF0">
    <property type="entry name" value="GOLGIN SUBFAMILY A MEMBER 7_ERF4 DOMAIN-CONTAINING PROTEIN"/>
    <property type="match status" value="1"/>
</dbReference>
<feature type="transmembrane region" description="Helical" evidence="8">
    <location>
        <begin position="12"/>
        <end position="32"/>
    </location>
</feature>
<dbReference type="Pfam" id="PF10256">
    <property type="entry name" value="Erf4"/>
    <property type="match status" value="1"/>
</dbReference>
<gene>
    <name evidence="10" type="ORF">GMORB2_2215</name>
</gene>
<evidence type="ECO:0000313" key="10">
    <source>
        <dbReference type="EMBL" id="KAF4121253.1"/>
    </source>
</evidence>
<feature type="domain" description="Golgin subfamily A member 7/ERF4" evidence="9">
    <location>
        <begin position="415"/>
        <end position="539"/>
    </location>
</feature>
<dbReference type="GO" id="GO:0005789">
    <property type="term" value="C:endoplasmic reticulum membrane"/>
    <property type="evidence" value="ECO:0007669"/>
    <property type="project" value="UniProtKB-SubCell"/>
</dbReference>
<comment type="caution">
    <text evidence="10">The sequence shown here is derived from an EMBL/GenBank/DDBJ whole genome shotgun (WGS) entry which is preliminary data.</text>
</comment>
<feature type="region of interest" description="Disordered" evidence="7">
    <location>
        <begin position="149"/>
        <end position="223"/>
    </location>
</feature>
<evidence type="ECO:0000256" key="3">
    <source>
        <dbReference type="ARBA" id="ARBA00011396"/>
    </source>
</evidence>
<dbReference type="GO" id="GO:0031211">
    <property type="term" value="C:endoplasmic reticulum palmitoyltransferase complex"/>
    <property type="evidence" value="ECO:0007669"/>
    <property type="project" value="TreeGrafter"/>
</dbReference>
<dbReference type="GeneID" id="55968445"/>
<reference evidence="10" key="1">
    <citation type="submission" date="2020-03" db="EMBL/GenBank/DDBJ databases">
        <title>Site-based positive gene gene selection in Geosmithia morbida across the United States reveals a broad range of putative effectors and factors for local host and environmental adapation.</title>
        <authorList>
            <person name="Onufrak A."/>
            <person name="Murdoch R.W."/>
            <person name="Gazis R."/>
            <person name="Huff M."/>
            <person name="Staton M."/>
            <person name="Klingeman W."/>
            <person name="Hadziabdic D."/>
        </authorList>
    </citation>
    <scope>NUCLEOTIDE SEQUENCE</scope>
    <source>
        <strain evidence="10">1262</strain>
    </source>
</reference>
<comment type="similarity">
    <text evidence="2">Belongs to the ERF4 family.</text>
</comment>